<feature type="signal peptide" evidence="1">
    <location>
        <begin position="1"/>
        <end position="23"/>
    </location>
</feature>
<gene>
    <name evidence="2" type="ORF">PSACC_02370</name>
</gene>
<sequence>MKFLTATMLLSLACADLFDPWKALPPKDDWRAILKSFDKPDDIKPYVEIYVKPFQQLQKATRDNKISPESMKTSMHALLDLVQQCCKNFNITTDIFKGRKKEDFRKILDGATQVFEGPNADHLEPVFKKISIHRFMHQRLDDMLVAAKTKDEVLNRVKKLSDLAKNLQKKSKEWKPIKFKYIIQRNLDLQVVAQYSTSVLKNRKDKGLKKGGLDQMYWKLHSLGNSASSTYQFSAVSIAFAVVLAVMI</sequence>
<keyword evidence="3" id="KW-1185">Reference proteome</keyword>
<reference evidence="2 3" key="1">
    <citation type="submission" date="2016-10" db="EMBL/GenBank/DDBJ databases">
        <title>The genome of Paramicrosporidium saccamoebae is the missing link in understanding Cryptomycota and Microsporidia evolution.</title>
        <authorList>
            <person name="Quandt C.A."/>
            <person name="Beaudet D."/>
            <person name="Corsaro D."/>
            <person name="Michel R."/>
            <person name="Corradi N."/>
            <person name="James T."/>
        </authorList>
    </citation>
    <scope>NUCLEOTIDE SEQUENCE [LARGE SCALE GENOMIC DNA]</scope>
    <source>
        <strain evidence="2 3">KSL3</strain>
    </source>
</reference>
<dbReference type="AlphaFoldDB" id="A0A2H9TJ66"/>
<name>A0A2H9TJ66_9FUNG</name>
<evidence type="ECO:0000256" key="1">
    <source>
        <dbReference type="SAM" id="SignalP"/>
    </source>
</evidence>
<organism evidence="2 3">
    <name type="scientific">Paramicrosporidium saccamoebae</name>
    <dbReference type="NCBI Taxonomy" id="1246581"/>
    <lineage>
        <taxon>Eukaryota</taxon>
        <taxon>Fungi</taxon>
        <taxon>Fungi incertae sedis</taxon>
        <taxon>Cryptomycota</taxon>
        <taxon>Cryptomycota incertae sedis</taxon>
        <taxon>Paramicrosporidium</taxon>
    </lineage>
</organism>
<feature type="chain" id="PRO_5014170652" evidence="1">
    <location>
        <begin position="24"/>
        <end position="248"/>
    </location>
</feature>
<dbReference type="EMBL" id="MTSL01000159">
    <property type="protein sequence ID" value="PJF17804.1"/>
    <property type="molecule type" value="Genomic_DNA"/>
</dbReference>
<comment type="caution">
    <text evidence="2">The sequence shown here is derived from an EMBL/GenBank/DDBJ whole genome shotgun (WGS) entry which is preliminary data.</text>
</comment>
<proteinExistence type="predicted"/>
<protein>
    <submittedName>
        <fullName evidence="2">Uncharacterized protein</fullName>
    </submittedName>
</protein>
<dbReference type="Proteomes" id="UP000240830">
    <property type="component" value="Unassembled WGS sequence"/>
</dbReference>
<keyword evidence="1" id="KW-0732">Signal</keyword>
<accession>A0A2H9TJ66</accession>
<evidence type="ECO:0000313" key="3">
    <source>
        <dbReference type="Proteomes" id="UP000240830"/>
    </source>
</evidence>
<evidence type="ECO:0000313" key="2">
    <source>
        <dbReference type="EMBL" id="PJF17804.1"/>
    </source>
</evidence>